<feature type="region of interest" description="Disordered" evidence="1">
    <location>
        <begin position="244"/>
        <end position="349"/>
    </location>
</feature>
<reference evidence="2 3" key="1">
    <citation type="journal article" date="2018" name="Sci. Data">
        <title>The draft genome sequence of cork oak.</title>
        <authorList>
            <person name="Ramos A.M."/>
            <person name="Usie A."/>
            <person name="Barbosa P."/>
            <person name="Barros P.M."/>
            <person name="Capote T."/>
            <person name="Chaves I."/>
            <person name="Simoes F."/>
            <person name="Abreu I."/>
            <person name="Carrasquinho I."/>
            <person name="Faro C."/>
            <person name="Guimaraes J.B."/>
            <person name="Mendonca D."/>
            <person name="Nobrega F."/>
            <person name="Rodrigues L."/>
            <person name="Saibo N.J.M."/>
            <person name="Varela M.C."/>
            <person name="Egas C."/>
            <person name="Matos J."/>
            <person name="Miguel C.M."/>
            <person name="Oliveira M.M."/>
            <person name="Ricardo C.P."/>
            <person name="Goncalves S."/>
        </authorList>
    </citation>
    <scope>NUCLEOTIDE SEQUENCE [LARGE SCALE GENOMIC DNA]</scope>
    <source>
        <strain evidence="3">cv. HL8</strain>
    </source>
</reference>
<accession>A0AAW0IRM3</accession>
<feature type="compositionally biased region" description="Polar residues" evidence="1">
    <location>
        <begin position="204"/>
        <end position="217"/>
    </location>
</feature>
<sequence length="563" mass="62750">MANRHYYVHHPETTDDEYAERARNNNGKNKKPMISSSDESESALKLNLRESQEGDDHDMDANKFSTTIEVELNPTELAPIIDRFRYSLIIYVHGKKTGYHNLYTRLVRVLALYGPYQLVDLGLGFFLLNISEFLDYNMLLTSAAINASRGQASTSNDLVNSAGHRRLADHTSKIVMSKSADSSSSDDNSPWPQVRPCKQHQRESSGSQRPHVQNQNMATETECDLEMIDQSKPKASVIAESSTELMQRKNPLPEEGNSLSPITEGTLIQPPKDKPPYIPKSLKSEKGLPSEFSMAGSSNSLPQDSSQHVRHQPAQTMVKKACHTIPTQPHGNQPQTLSSETASPRPSPMVKPSIQLYYTGIHMAMVKKDIGNTPITEFSTEIRQTLYSIKSEVASLDIGVSKTAMRNQHAISFLPTVGDFTKNPLQNQQEATYQTCAETVPQTPLHKLLCWKYNGTDNITLIQTMKYLKEHENPSIVLLFGIKSSGNDADQAIEEIGFSGSYLIDPFLFDDGVWLLWKKDVVIEVNSPTSHLIHATVHFLPHPSNRMLCGTGKSSEANAPYAR</sequence>
<comment type="caution">
    <text evidence="2">The sequence shown here is derived from an EMBL/GenBank/DDBJ whole genome shotgun (WGS) entry which is preliminary data.</text>
</comment>
<feature type="region of interest" description="Disordered" evidence="1">
    <location>
        <begin position="1"/>
        <end position="44"/>
    </location>
</feature>
<protein>
    <submittedName>
        <fullName evidence="2">Uncharacterized protein</fullName>
    </submittedName>
</protein>
<feature type="compositionally biased region" description="Polar residues" evidence="1">
    <location>
        <begin position="295"/>
        <end position="306"/>
    </location>
</feature>
<evidence type="ECO:0000256" key="1">
    <source>
        <dbReference type="SAM" id="MobiDB-lite"/>
    </source>
</evidence>
<dbReference type="Proteomes" id="UP000237347">
    <property type="component" value="Unassembled WGS sequence"/>
</dbReference>
<name>A0AAW0IRM3_QUESU</name>
<evidence type="ECO:0000313" key="3">
    <source>
        <dbReference type="Proteomes" id="UP000237347"/>
    </source>
</evidence>
<feature type="compositionally biased region" description="Basic and acidic residues" evidence="1">
    <location>
        <begin position="9"/>
        <end position="23"/>
    </location>
</feature>
<evidence type="ECO:0000313" key="2">
    <source>
        <dbReference type="EMBL" id="KAK7816914.1"/>
    </source>
</evidence>
<gene>
    <name evidence="2" type="ORF">CFP56_043538</name>
</gene>
<feature type="region of interest" description="Disordered" evidence="1">
    <location>
        <begin position="170"/>
        <end position="217"/>
    </location>
</feature>
<feature type="compositionally biased region" description="Polar residues" evidence="1">
    <location>
        <begin position="325"/>
        <end position="344"/>
    </location>
</feature>
<organism evidence="2 3">
    <name type="scientific">Quercus suber</name>
    <name type="common">Cork oak</name>
    <dbReference type="NCBI Taxonomy" id="58331"/>
    <lineage>
        <taxon>Eukaryota</taxon>
        <taxon>Viridiplantae</taxon>
        <taxon>Streptophyta</taxon>
        <taxon>Embryophyta</taxon>
        <taxon>Tracheophyta</taxon>
        <taxon>Spermatophyta</taxon>
        <taxon>Magnoliopsida</taxon>
        <taxon>eudicotyledons</taxon>
        <taxon>Gunneridae</taxon>
        <taxon>Pentapetalae</taxon>
        <taxon>rosids</taxon>
        <taxon>fabids</taxon>
        <taxon>Fagales</taxon>
        <taxon>Fagaceae</taxon>
        <taxon>Quercus</taxon>
    </lineage>
</organism>
<keyword evidence="3" id="KW-1185">Reference proteome</keyword>
<dbReference type="AlphaFoldDB" id="A0AAW0IRM3"/>
<dbReference type="EMBL" id="PKMF04000913">
    <property type="protein sequence ID" value="KAK7816914.1"/>
    <property type="molecule type" value="Genomic_DNA"/>
</dbReference>
<proteinExistence type="predicted"/>
<feature type="compositionally biased region" description="Low complexity" evidence="1">
    <location>
        <begin position="177"/>
        <end position="189"/>
    </location>
</feature>